<evidence type="ECO:0000259" key="7">
    <source>
        <dbReference type="Pfam" id="PF00482"/>
    </source>
</evidence>
<keyword evidence="3 6" id="KW-0812">Transmembrane</keyword>
<evidence type="ECO:0000256" key="3">
    <source>
        <dbReference type="ARBA" id="ARBA00022692"/>
    </source>
</evidence>
<evidence type="ECO:0000313" key="10">
    <source>
        <dbReference type="Proteomes" id="UP001235712"/>
    </source>
</evidence>
<comment type="subcellular location">
    <subcellularLocation>
        <location evidence="1">Cell membrane</location>
        <topology evidence="1">Multi-pass membrane protein</topology>
    </subcellularLocation>
</comment>
<dbReference type="Proteomes" id="UP001235712">
    <property type="component" value="Unassembled WGS sequence"/>
</dbReference>
<proteinExistence type="predicted"/>
<keyword evidence="4 6" id="KW-1133">Transmembrane helix</keyword>
<dbReference type="EMBL" id="JAUSQZ010000001">
    <property type="protein sequence ID" value="MDP9826602.1"/>
    <property type="molecule type" value="Genomic_DNA"/>
</dbReference>
<gene>
    <name evidence="9" type="ORF">J2S57_002351</name>
</gene>
<feature type="domain" description="DUF5936" evidence="8">
    <location>
        <begin position="46"/>
        <end position="140"/>
    </location>
</feature>
<reference evidence="9 10" key="1">
    <citation type="submission" date="2023-07" db="EMBL/GenBank/DDBJ databases">
        <title>Sequencing the genomes of 1000 actinobacteria strains.</title>
        <authorList>
            <person name="Klenk H.-P."/>
        </authorList>
    </citation>
    <scope>NUCLEOTIDE SEQUENCE [LARGE SCALE GENOMIC DNA]</scope>
    <source>
        <strain evidence="9 10">DSM 44388</strain>
    </source>
</reference>
<feature type="transmembrane region" description="Helical" evidence="6">
    <location>
        <begin position="122"/>
        <end position="139"/>
    </location>
</feature>
<feature type="transmembrane region" description="Helical" evidence="6">
    <location>
        <begin position="6"/>
        <end position="26"/>
    </location>
</feature>
<dbReference type="Gene3D" id="1.20.81.30">
    <property type="entry name" value="Type II secretion system (T2SS), domain F"/>
    <property type="match status" value="1"/>
</dbReference>
<accession>A0ABT9P1P5</accession>
<evidence type="ECO:0000256" key="6">
    <source>
        <dbReference type="SAM" id="Phobius"/>
    </source>
</evidence>
<evidence type="ECO:0000256" key="5">
    <source>
        <dbReference type="ARBA" id="ARBA00023136"/>
    </source>
</evidence>
<evidence type="ECO:0000256" key="2">
    <source>
        <dbReference type="ARBA" id="ARBA00022475"/>
    </source>
</evidence>
<protein>
    <submittedName>
        <fullName evidence="9">Tight adherence protein C</fullName>
    </submittedName>
</protein>
<dbReference type="RefSeq" id="WP_307241565.1">
    <property type="nucleotide sequence ID" value="NZ_JAUSQZ010000001.1"/>
</dbReference>
<feature type="domain" description="Type II secretion system protein GspF" evidence="7">
    <location>
        <begin position="156"/>
        <end position="283"/>
    </location>
</feature>
<evidence type="ECO:0000256" key="1">
    <source>
        <dbReference type="ARBA" id="ARBA00004651"/>
    </source>
</evidence>
<dbReference type="Pfam" id="PF19359">
    <property type="entry name" value="DUF5936"/>
    <property type="match status" value="1"/>
</dbReference>
<comment type="caution">
    <text evidence="9">The sequence shown here is derived from an EMBL/GenBank/DDBJ whole genome shotgun (WGS) entry which is preliminary data.</text>
</comment>
<evidence type="ECO:0000313" key="9">
    <source>
        <dbReference type="EMBL" id="MDP9826602.1"/>
    </source>
</evidence>
<dbReference type="InterPro" id="IPR045980">
    <property type="entry name" value="DUF5936"/>
</dbReference>
<keyword evidence="2" id="KW-1003">Cell membrane</keyword>
<keyword evidence="5 6" id="KW-0472">Membrane</keyword>
<dbReference type="Pfam" id="PF00482">
    <property type="entry name" value="T2SSF"/>
    <property type="match status" value="1"/>
</dbReference>
<dbReference type="PANTHER" id="PTHR35007">
    <property type="entry name" value="INTEGRAL MEMBRANE PROTEIN-RELATED"/>
    <property type="match status" value="1"/>
</dbReference>
<dbReference type="InterPro" id="IPR042094">
    <property type="entry name" value="T2SS_GspF_sf"/>
</dbReference>
<dbReference type="PANTHER" id="PTHR35007:SF2">
    <property type="entry name" value="PILUS ASSEMBLE PROTEIN"/>
    <property type="match status" value="1"/>
</dbReference>
<sequence length="297" mass="32499">MSGHGLALGMAALLVYLFGLYGWQLLKAPPEVALPDTGSVPVVRTSRFPLVSRFYRFLGRRTGPALSGLLGPRWRLEVRNLLAAAGQPRDLDVAGFAELQGAYAVLGLLGGLLLVVRGLPTLAALAALLLVAYPTIWLWSEAQRRQRRIEQELPDFLDVLAITVTAGLGFRAAMERVGETLEGPLAEEVRRTMRRMDIGVHRREAFLELRDRNPRSSTMGLFVTAMIQAEELGAPLADTLNQLAEDMRREFAQIARRRAARAAPRVSLIITMVIMPAVVALIVLALFLGSDVDLGSL</sequence>
<organism evidence="9 10">
    <name type="scientific">Kineosporia succinea</name>
    <dbReference type="NCBI Taxonomy" id="84632"/>
    <lineage>
        <taxon>Bacteria</taxon>
        <taxon>Bacillati</taxon>
        <taxon>Actinomycetota</taxon>
        <taxon>Actinomycetes</taxon>
        <taxon>Kineosporiales</taxon>
        <taxon>Kineosporiaceae</taxon>
        <taxon>Kineosporia</taxon>
    </lineage>
</organism>
<feature type="transmembrane region" description="Helical" evidence="6">
    <location>
        <begin position="266"/>
        <end position="288"/>
    </location>
</feature>
<name>A0ABT9P1P5_9ACTN</name>
<dbReference type="InterPro" id="IPR018076">
    <property type="entry name" value="T2SS_GspF_dom"/>
</dbReference>
<evidence type="ECO:0000259" key="8">
    <source>
        <dbReference type="Pfam" id="PF19359"/>
    </source>
</evidence>
<keyword evidence="10" id="KW-1185">Reference proteome</keyword>
<evidence type="ECO:0000256" key="4">
    <source>
        <dbReference type="ARBA" id="ARBA00022989"/>
    </source>
</evidence>